<feature type="chain" id="PRO_5022873002" description="DUF4794 domain-containing protein" evidence="2">
    <location>
        <begin position="20"/>
        <end position="398"/>
    </location>
</feature>
<reference evidence="3 4" key="1">
    <citation type="submission" date="2017-07" db="EMBL/GenBank/DDBJ databases">
        <authorList>
            <person name="Talla V."/>
            <person name="Backstrom N."/>
        </authorList>
    </citation>
    <scope>NUCLEOTIDE SEQUENCE [LARGE SCALE GENOMIC DNA]</scope>
</reference>
<name>A0A5E4PRT8_9NEOP</name>
<evidence type="ECO:0000313" key="3">
    <source>
        <dbReference type="EMBL" id="VVC88045.1"/>
    </source>
</evidence>
<dbReference type="AlphaFoldDB" id="A0A5E4PRT8"/>
<evidence type="ECO:0008006" key="5">
    <source>
        <dbReference type="Google" id="ProtNLM"/>
    </source>
</evidence>
<feature type="region of interest" description="Disordered" evidence="1">
    <location>
        <begin position="29"/>
        <end position="113"/>
    </location>
</feature>
<proteinExistence type="predicted"/>
<evidence type="ECO:0000256" key="2">
    <source>
        <dbReference type="SAM" id="SignalP"/>
    </source>
</evidence>
<feature type="region of interest" description="Disordered" evidence="1">
    <location>
        <begin position="330"/>
        <end position="356"/>
    </location>
</feature>
<organism evidence="3 4">
    <name type="scientific">Leptidea sinapis</name>
    <dbReference type="NCBI Taxonomy" id="189913"/>
    <lineage>
        <taxon>Eukaryota</taxon>
        <taxon>Metazoa</taxon>
        <taxon>Ecdysozoa</taxon>
        <taxon>Arthropoda</taxon>
        <taxon>Hexapoda</taxon>
        <taxon>Insecta</taxon>
        <taxon>Pterygota</taxon>
        <taxon>Neoptera</taxon>
        <taxon>Endopterygota</taxon>
        <taxon>Lepidoptera</taxon>
        <taxon>Glossata</taxon>
        <taxon>Ditrysia</taxon>
        <taxon>Papilionoidea</taxon>
        <taxon>Pieridae</taxon>
        <taxon>Dismorphiinae</taxon>
        <taxon>Leptidea</taxon>
    </lineage>
</organism>
<dbReference type="Proteomes" id="UP000324832">
    <property type="component" value="Unassembled WGS sequence"/>
</dbReference>
<accession>A0A5E4PRT8</accession>
<gene>
    <name evidence="3" type="ORF">LSINAPIS_LOCUS1506</name>
</gene>
<feature type="signal peptide" evidence="2">
    <location>
        <begin position="1"/>
        <end position="19"/>
    </location>
</feature>
<keyword evidence="2" id="KW-0732">Signal</keyword>
<keyword evidence="4" id="KW-1185">Reference proteome</keyword>
<evidence type="ECO:0000256" key="1">
    <source>
        <dbReference type="SAM" id="MobiDB-lite"/>
    </source>
</evidence>
<dbReference type="EMBL" id="FZQP02000227">
    <property type="protein sequence ID" value="VVC88045.1"/>
    <property type="molecule type" value="Genomic_DNA"/>
</dbReference>
<feature type="compositionally biased region" description="Low complexity" evidence="1">
    <location>
        <begin position="344"/>
        <end position="356"/>
    </location>
</feature>
<protein>
    <recommendedName>
        <fullName evidence="5">DUF4794 domain-containing protein</fullName>
    </recommendedName>
</protein>
<sequence>MIKIVILCIFVLFVFVSDANVRVKRGKYSNSPQRFYNQPPPVYRTRGPFNENSHYSRPPRPYKVSSYEGIPYDDYRGSENAYRPSSRNKYPEMMNEEYPASKDSSRNEEITDEDLSNIVRNLSKKDLDKIFEMASQGKNKNFEEYHPNYSEIIPQEFEEIKPFISNAHNFEFKEAINYLPGHISGGDENNLLHNDIQNTFVDTDESNQYSFIDSYIQQDLGQSEHNSNNNMYSEDSITPQNNQGVIYSDNSQEEILPKPDNLREDFVGAHTKIVPSILRAESTYQLENIANLPLMNYENSKLESVNSYRVPHYTVTSSTRNQLNQNQRAQTFHKAPAAHLSPPTTSATSQQAAASQQSDAHLKAVKIWTHQSIGTAYTLHDDGTLSLERPERPNTQYG</sequence>
<feature type="compositionally biased region" description="Basic and acidic residues" evidence="1">
    <location>
        <begin position="99"/>
        <end position="109"/>
    </location>
</feature>
<evidence type="ECO:0000313" key="4">
    <source>
        <dbReference type="Proteomes" id="UP000324832"/>
    </source>
</evidence>